<comment type="caution">
    <text evidence="1">The sequence shown here is derived from an EMBL/GenBank/DDBJ whole genome shotgun (WGS) entry which is preliminary data.</text>
</comment>
<sequence>MAMVVPVAAAAQAAAADIANPASCIPAFHDGAGQNPAPSLFVDCNENVMKCSNLLFQPHLCDVR</sequence>
<name>A0ABW0H1X1_9HYPH</name>
<proteinExistence type="predicted"/>
<evidence type="ECO:0000313" key="2">
    <source>
        <dbReference type="Proteomes" id="UP001596016"/>
    </source>
</evidence>
<dbReference type="EMBL" id="JBHSLL010000056">
    <property type="protein sequence ID" value="MFC5387334.1"/>
    <property type="molecule type" value="Genomic_DNA"/>
</dbReference>
<evidence type="ECO:0008006" key="3">
    <source>
        <dbReference type="Google" id="ProtNLM"/>
    </source>
</evidence>
<evidence type="ECO:0000313" key="1">
    <source>
        <dbReference type="EMBL" id="MFC5387334.1"/>
    </source>
</evidence>
<protein>
    <recommendedName>
        <fullName evidence="3">Secreted protein</fullName>
    </recommendedName>
</protein>
<keyword evidence="2" id="KW-1185">Reference proteome</keyword>
<dbReference type="Proteomes" id="UP001596016">
    <property type="component" value="Unassembled WGS sequence"/>
</dbReference>
<gene>
    <name evidence="1" type="ORF">ACFPLB_15345</name>
</gene>
<organism evidence="1 2">
    <name type="scientific">Aquamicrobium segne</name>
    <dbReference type="NCBI Taxonomy" id="469547"/>
    <lineage>
        <taxon>Bacteria</taxon>
        <taxon>Pseudomonadati</taxon>
        <taxon>Pseudomonadota</taxon>
        <taxon>Alphaproteobacteria</taxon>
        <taxon>Hyphomicrobiales</taxon>
        <taxon>Phyllobacteriaceae</taxon>
        <taxon>Aquamicrobium</taxon>
    </lineage>
</organism>
<reference evidence="2" key="1">
    <citation type="journal article" date="2019" name="Int. J. Syst. Evol. Microbiol.">
        <title>The Global Catalogue of Microorganisms (GCM) 10K type strain sequencing project: providing services to taxonomists for standard genome sequencing and annotation.</title>
        <authorList>
            <consortium name="The Broad Institute Genomics Platform"/>
            <consortium name="The Broad Institute Genome Sequencing Center for Infectious Disease"/>
            <person name="Wu L."/>
            <person name="Ma J."/>
        </authorList>
    </citation>
    <scope>NUCLEOTIDE SEQUENCE [LARGE SCALE GENOMIC DNA]</scope>
    <source>
        <strain evidence="2">CGMCC 4.1415</strain>
    </source>
</reference>
<accession>A0ABW0H1X1</accession>